<sequence length="1489" mass="169744">MREFCATVLQEKREERERRKEEEERRKREEEIRLMKEEREKHEQEKTKKAEEREARLTLIIESKFANKDQGYQVIAEQLAEQNKMFRETIEELKAGTAKNPIIVEDIRHDLLLLREAELARARKKRGKEAIESDDDDEDRQAAKKTNTTPDRETRLTQELLSMQEHHREEMRMLRAEIERLKAAQGATPANTPSTSKAQARTPVLGLRTVGPNKLFSRSAPVRRTTLESDTERLEKRDLPLPPVRRTTLEKRDLPGQEALPKGRGEYWLKCRLCTQIWRGTSTRAVQHFLKLLKPCPLRTGVMVHKLVVAGAKVLPSDKKTQYLLKNYRQLHDIAEGGATATETQDVEPLISGYEEPQPPTTAGMAPPKTASRTESVAATDEGLAEGSGSNTRVASLQQTSIKKWVDNDAQKKLDIAWAEAMFRADIVFNFLNFDTTQKLHEVYLEVANARPKVKLPSYKHMRTVMLDFIYLRIQKQVHPLTPCWDESGCTFITDGSSDRRERPVMNFLAAGEKGAVLVATVSMTAKKKTTQALAKLWEQIMREIGVHRINAICADNAEVNKKAAQILERRTDKDIARIPWVPCAAHCCSLLLQDISKLDWVKRTVKRGHTIVKFIRNHHSTNSLMMSMNDSLTLLRPMEVRFGSVYMMLERLLNRKAVLSDMVDRKNAARWTGIRWSTAKLKSKADLVYFTMRRDGWWMELKKVVDVMEPLYSLLRRMDRDGTSPTNLVEYDDLIERKLTHVVLTDEQRASVMEKARDLVKMMRQPVHALAFLLDPRRRNPRWLYDRDNAIVQNAMRYLQRQVGGDWKGPDHLEVLGDLHEFHKEPTPKGPKRKDKKMWEPDAKVDCKKLTPSEWWATYGGDVPDLQAIAIKVMGMWSTTTPTERNWASMDFVHSKRRNNLKPDTLEKLGYVDLWSSFFEAILEPDENDGSILRAPEEETEKTDEELVRQSSFVKTPKGRIPKKLEDEEDECTDDSDLDDELWKGRGGLSDETSGAEEEEDESDSDFELGAQPSVPGTTYVADQQEADHRKEADQQEADQQEAEHRKEVEEKDQQEDKDDMDHGQEAEMAHGEEDEEGMESQGVEEAMEQQEDAEGMDRQDLQHNMDDEDGEEEHQPAVKTMYTRRQRPVLSAQSVENSPDFPHSNEAVQHDNLWVSRVGRKRKEPVEDAAAKPKRARGRPRKPKTAEPSQCKTRVEVVEDDPDSDNCSERGYRAFTDAVATAKAQQEAAEAERQRLANEAAAQAQRTAEADATARDRRNAASTESLIQNESRWTTLLQGMIFVPTDEQADPTPAEAERSTVANLMLGMIRAVMWNNTMLQVHLLADRPLRQKQQQDTGALTAVVRATATQRQQQHHLLNTIITRVNSIEAKASAAPGCTTDTTKQLGERIDHVVNIIGDLGDFTSPATISSTVAAIKTDTTKLQSRPEAATKAYKMPRFNISKFDDYNKTDALTWWHTFLTEAACHCVPPEDMMKALYLQLIGGAQA</sequence>
<dbReference type="InterPro" id="IPR007021">
    <property type="entry name" value="DUF659"/>
</dbReference>
<dbReference type="OrthoDB" id="1741262at2759"/>
<dbReference type="Proteomes" id="UP000265515">
    <property type="component" value="Unassembled WGS sequence"/>
</dbReference>
<keyword evidence="5" id="KW-1185">Reference proteome</keyword>
<evidence type="ECO:0000313" key="4">
    <source>
        <dbReference type="EMBL" id="GBG61441.1"/>
    </source>
</evidence>
<comment type="caution">
    <text evidence="4">The sequence shown here is derived from an EMBL/GenBank/DDBJ whole genome shotgun (WGS) entry which is preliminary data.</text>
</comment>
<dbReference type="SUPFAM" id="SSF53098">
    <property type="entry name" value="Ribonuclease H-like"/>
    <property type="match status" value="1"/>
</dbReference>
<feature type="compositionally biased region" description="Basic and acidic residues" evidence="1">
    <location>
        <begin position="1061"/>
        <end position="1073"/>
    </location>
</feature>
<gene>
    <name evidence="4" type="ORF">CBR_g21786</name>
</gene>
<feature type="compositionally biased region" description="Basic and acidic residues" evidence="1">
    <location>
        <begin position="1043"/>
        <end position="1053"/>
    </location>
</feature>
<feature type="compositionally biased region" description="Low complexity" evidence="1">
    <location>
        <begin position="1239"/>
        <end position="1249"/>
    </location>
</feature>
<dbReference type="InterPro" id="IPR012337">
    <property type="entry name" value="RNaseH-like_sf"/>
</dbReference>
<evidence type="ECO:0000313" key="5">
    <source>
        <dbReference type="Proteomes" id="UP000265515"/>
    </source>
</evidence>
<dbReference type="InterPro" id="IPR008906">
    <property type="entry name" value="HATC_C_dom"/>
</dbReference>
<feature type="compositionally biased region" description="Basic residues" evidence="1">
    <location>
        <begin position="1174"/>
        <end position="1185"/>
    </location>
</feature>
<evidence type="ECO:0000259" key="2">
    <source>
        <dbReference type="Pfam" id="PF04937"/>
    </source>
</evidence>
<feature type="compositionally biased region" description="Basic and acidic residues" evidence="1">
    <location>
        <begin position="1097"/>
        <end position="1107"/>
    </location>
</feature>
<feature type="domain" description="DUF659" evidence="2">
    <location>
        <begin position="457"/>
        <end position="611"/>
    </location>
</feature>
<protein>
    <recommendedName>
        <fullName evidence="6">DUF659 domain-containing protein</fullName>
    </recommendedName>
</protein>
<feature type="region of interest" description="Disordered" evidence="1">
    <location>
        <begin position="1"/>
        <end position="51"/>
    </location>
</feature>
<feature type="compositionally biased region" description="Acidic residues" evidence="1">
    <location>
        <begin position="968"/>
        <end position="981"/>
    </location>
</feature>
<feature type="region of interest" description="Disordered" evidence="1">
    <location>
        <begin position="1227"/>
        <end position="1269"/>
    </location>
</feature>
<dbReference type="Pfam" id="PF04937">
    <property type="entry name" value="DUF659"/>
    <property type="match status" value="1"/>
</dbReference>
<reference evidence="4 5" key="1">
    <citation type="journal article" date="2018" name="Cell">
        <title>The Chara Genome: Secondary Complexity and Implications for Plant Terrestrialization.</title>
        <authorList>
            <person name="Nishiyama T."/>
            <person name="Sakayama H."/>
            <person name="Vries J.D."/>
            <person name="Buschmann H."/>
            <person name="Saint-Marcoux D."/>
            <person name="Ullrich K.K."/>
            <person name="Haas F.B."/>
            <person name="Vanderstraeten L."/>
            <person name="Becker D."/>
            <person name="Lang D."/>
            <person name="Vosolsobe S."/>
            <person name="Rombauts S."/>
            <person name="Wilhelmsson P.K.I."/>
            <person name="Janitza P."/>
            <person name="Kern R."/>
            <person name="Heyl A."/>
            <person name="Rumpler F."/>
            <person name="Villalobos L.I.A.C."/>
            <person name="Clay J.M."/>
            <person name="Skokan R."/>
            <person name="Toyoda A."/>
            <person name="Suzuki Y."/>
            <person name="Kagoshima H."/>
            <person name="Schijlen E."/>
            <person name="Tajeshwar N."/>
            <person name="Catarino B."/>
            <person name="Hetherington A.J."/>
            <person name="Saltykova A."/>
            <person name="Bonnot C."/>
            <person name="Breuninger H."/>
            <person name="Symeonidi A."/>
            <person name="Radhakrishnan G.V."/>
            <person name="Van Nieuwerburgh F."/>
            <person name="Deforce D."/>
            <person name="Chang C."/>
            <person name="Karol K.G."/>
            <person name="Hedrich R."/>
            <person name="Ulvskov P."/>
            <person name="Glockner G."/>
            <person name="Delwiche C.F."/>
            <person name="Petrasek J."/>
            <person name="Van de Peer Y."/>
            <person name="Friml J."/>
            <person name="Beilby M."/>
            <person name="Dolan L."/>
            <person name="Kohara Y."/>
            <person name="Sugano S."/>
            <person name="Fujiyama A."/>
            <person name="Delaux P.-M."/>
            <person name="Quint M."/>
            <person name="TheiBen G."/>
            <person name="Hagemann M."/>
            <person name="Harholt J."/>
            <person name="Dunand C."/>
            <person name="Zachgo S."/>
            <person name="Langdale J."/>
            <person name="Maumus F."/>
            <person name="Straeten D.V.D."/>
            <person name="Gould S.B."/>
            <person name="Rensing S.A."/>
        </authorList>
    </citation>
    <scope>NUCLEOTIDE SEQUENCE [LARGE SCALE GENOMIC DNA]</scope>
    <source>
        <strain evidence="4 5">S276</strain>
    </source>
</reference>
<proteinExistence type="predicted"/>
<dbReference type="GO" id="GO:0046983">
    <property type="term" value="F:protein dimerization activity"/>
    <property type="evidence" value="ECO:0007669"/>
    <property type="project" value="InterPro"/>
</dbReference>
<dbReference type="PANTHER" id="PTHR32166">
    <property type="entry name" value="OSJNBA0013A04.12 PROTEIN"/>
    <property type="match status" value="1"/>
</dbReference>
<feature type="compositionally biased region" description="Acidic residues" evidence="1">
    <location>
        <begin position="1087"/>
        <end position="1096"/>
    </location>
</feature>
<feature type="region of interest" description="Disordered" evidence="1">
    <location>
        <begin position="126"/>
        <end position="157"/>
    </location>
</feature>
<feature type="domain" description="HAT C-terminal dimerisation" evidence="3">
    <location>
        <begin position="843"/>
        <end position="916"/>
    </location>
</feature>
<accession>A0A388JUG5</accession>
<dbReference type="PANTHER" id="PTHR32166:SF123">
    <property type="entry name" value="BED-TYPE DOMAIN-CONTAINING PROTEIN"/>
    <property type="match status" value="1"/>
</dbReference>
<name>A0A388JUG5_CHABU</name>
<dbReference type="Pfam" id="PF05699">
    <property type="entry name" value="Dimer_Tnp_hAT"/>
    <property type="match status" value="1"/>
</dbReference>
<evidence type="ECO:0008006" key="6">
    <source>
        <dbReference type="Google" id="ProtNLM"/>
    </source>
</evidence>
<evidence type="ECO:0000256" key="1">
    <source>
        <dbReference type="SAM" id="MobiDB-lite"/>
    </source>
</evidence>
<organism evidence="4 5">
    <name type="scientific">Chara braunii</name>
    <name type="common">Braun's stonewort</name>
    <dbReference type="NCBI Taxonomy" id="69332"/>
    <lineage>
        <taxon>Eukaryota</taxon>
        <taxon>Viridiplantae</taxon>
        <taxon>Streptophyta</taxon>
        <taxon>Charophyceae</taxon>
        <taxon>Charales</taxon>
        <taxon>Characeae</taxon>
        <taxon>Chara</taxon>
    </lineage>
</organism>
<feature type="compositionally biased region" description="Basic and acidic residues" evidence="1">
    <location>
        <begin position="10"/>
        <end position="51"/>
    </location>
</feature>
<evidence type="ECO:0000259" key="3">
    <source>
        <dbReference type="Pfam" id="PF05699"/>
    </source>
</evidence>
<feature type="compositionally biased region" description="Basic and acidic residues" evidence="1">
    <location>
        <begin position="1250"/>
        <end position="1261"/>
    </location>
</feature>
<dbReference type="Gramene" id="GBG61441">
    <property type="protein sequence ID" value="GBG61441"/>
    <property type="gene ID" value="CBR_g21786"/>
</dbReference>
<dbReference type="EMBL" id="BFEA01000020">
    <property type="protein sequence ID" value="GBG61441.1"/>
    <property type="molecule type" value="Genomic_DNA"/>
</dbReference>
<feature type="compositionally biased region" description="Acidic residues" evidence="1">
    <location>
        <begin position="995"/>
        <end position="1008"/>
    </location>
</feature>
<feature type="region of interest" description="Disordered" evidence="1">
    <location>
        <begin position="351"/>
        <end position="392"/>
    </location>
</feature>
<feature type="region of interest" description="Disordered" evidence="1">
    <location>
        <begin position="937"/>
        <end position="1211"/>
    </location>
</feature>